<dbReference type="InterPro" id="IPR029526">
    <property type="entry name" value="PGBD"/>
</dbReference>
<dbReference type="AlphaFoldDB" id="A0A0N4WU01"/>
<evidence type="ECO:0000313" key="2">
    <source>
        <dbReference type="WBParaSite" id="HPLM_0001509601-mRNA-1"/>
    </source>
</evidence>
<dbReference type="Pfam" id="PF13843">
    <property type="entry name" value="DDE_Tnp_1_7"/>
    <property type="match status" value="1"/>
</dbReference>
<dbReference type="WBParaSite" id="HPLM_0001509601-mRNA-1">
    <property type="protein sequence ID" value="HPLM_0001509601-mRNA-1"/>
    <property type="gene ID" value="HPLM_0001509601"/>
</dbReference>
<proteinExistence type="predicted"/>
<evidence type="ECO:0000259" key="1">
    <source>
        <dbReference type="Pfam" id="PF13843"/>
    </source>
</evidence>
<feature type="domain" description="PiggyBac transposable element-derived protein" evidence="1">
    <location>
        <begin position="40"/>
        <end position="94"/>
    </location>
</feature>
<sequence length="99" mass="11302">LDDDIMYLITAETNKYGNAKLPQLGKRSLKPTTKKWVALDGHSIMSSIMTRRRFEGLLRFLHLVDNSENANGDRLFNISHLFGAVERAMHEVLRSVCID</sequence>
<organism evidence="2">
    <name type="scientific">Haemonchus placei</name>
    <name type="common">Barber's pole worm</name>
    <dbReference type="NCBI Taxonomy" id="6290"/>
    <lineage>
        <taxon>Eukaryota</taxon>
        <taxon>Metazoa</taxon>
        <taxon>Ecdysozoa</taxon>
        <taxon>Nematoda</taxon>
        <taxon>Chromadorea</taxon>
        <taxon>Rhabditida</taxon>
        <taxon>Rhabditina</taxon>
        <taxon>Rhabditomorpha</taxon>
        <taxon>Strongyloidea</taxon>
        <taxon>Trichostrongylidae</taxon>
        <taxon>Haemonchus</taxon>
    </lineage>
</organism>
<reference evidence="2" key="1">
    <citation type="submission" date="2017-02" db="UniProtKB">
        <authorList>
            <consortium name="WormBaseParasite"/>
        </authorList>
    </citation>
    <scope>IDENTIFICATION</scope>
</reference>
<protein>
    <submittedName>
        <fullName evidence="2">DDE_Tnp_1_7 domain-containing protein</fullName>
    </submittedName>
</protein>
<accession>A0A0N4WU01</accession>
<name>A0A0N4WU01_HAEPC</name>